<evidence type="ECO:0000313" key="1">
    <source>
        <dbReference type="EMBL" id="MET3730573.1"/>
    </source>
</evidence>
<comment type="caution">
    <text evidence="1">The sequence shown here is derived from an EMBL/GenBank/DDBJ whole genome shotgun (WGS) entry which is preliminary data.</text>
</comment>
<dbReference type="Proteomes" id="UP001549146">
    <property type="component" value="Unassembled WGS sequence"/>
</dbReference>
<reference evidence="1 2" key="1">
    <citation type="submission" date="2024-06" db="EMBL/GenBank/DDBJ databases">
        <title>Genomic Encyclopedia of Type Strains, Phase IV (KMG-IV): sequencing the most valuable type-strain genomes for metagenomic binning, comparative biology and taxonomic classification.</title>
        <authorList>
            <person name="Goeker M."/>
        </authorList>
    </citation>
    <scope>NUCLEOTIDE SEQUENCE [LARGE SCALE GENOMIC DNA]</scope>
    <source>
        <strain evidence="1 2">DSM 29388</strain>
    </source>
</reference>
<proteinExistence type="predicted"/>
<name>A0ABV2LPR1_9FLAO</name>
<evidence type="ECO:0008006" key="3">
    <source>
        <dbReference type="Google" id="ProtNLM"/>
    </source>
</evidence>
<sequence length="250" mass="28941">MENDDTLKFIESSLVTIASSVPILSSVATGWSEYKDYVHKKHIQNILEKYSSRIRLLEDQVDKIYISSNEFKSLLIKTCFYGKEEFSEKKRDYLSNFLANSTLNINSRFENKSAILESLIRLSEIDVIILNKFDLNEKDGRTPFFKGIAEYNNKVGKAYFSEEILIGSFTNINQTDVISTLNFLKSMNLIMDSSETIGPFNINHHISKFLQSSEIYKKNDELAYNPHENFNNSPHYTISFLGYQVLQYIK</sequence>
<dbReference type="RefSeq" id="WP_354505658.1">
    <property type="nucleotide sequence ID" value="NZ_JBEPMO010000001.1"/>
</dbReference>
<organism evidence="1 2">
    <name type="scientific">Moheibacter stercoris</name>
    <dbReference type="NCBI Taxonomy" id="1628251"/>
    <lineage>
        <taxon>Bacteria</taxon>
        <taxon>Pseudomonadati</taxon>
        <taxon>Bacteroidota</taxon>
        <taxon>Flavobacteriia</taxon>
        <taxon>Flavobacteriales</taxon>
        <taxon>Weeksellaceae</taxon>
        <taxon>Moheibacter</taxon>
    </lineage>
</organism>
<protein>
    <recommendedName>
        <fullName evidence="3">DUF4393 domain-containing protein</fullName>
    </recommendedName>
</protein>
<keyword evidence="2" id="KW-1185">Reference proteome</keyword>
<gene>
    <name evidence="1" type="ORF">ABID46_000125</name>
</gene>
<accession>A0ABV2LPR1</accession>
<dbReference type="EMBL" id="JBEPMO010000001">
    <property type="protein sequence ID" value="MET3730573.1"/>
    <property type="molecule type" value="Genomic_DNA"/>
</dbReference>
<evidence type="ECO:0000313" key="2">
    <source>
        <dbReference type="Proteomes" id="UP001549146"/>
    </source>
</evidence>